<keyword evidence="1" id="KW-1133">Transmembrane helix</keyword>
<dbReference type="Proteomes" id="UP000178606">
    <property type="component" value="Unassembled WGS sequence"/>
</dbReference>
<keyword evidence="1" id="KW-0472">Membrane</keyword>
<feature type="transmembrane region" description="Helical" evidence="1">
    <location>
        <begin position="92"/>
        <end position="114"/>
    </location>
</feature>
<feature type="transmembrane region" description="Helical" evidence="1">
    <location>
        <begin position="372"/>
        <end position="389"/>
    </location>
</feature>
<feature type="transmembrane region" description="Helical" evidence="1">
    <location>
        <begin position="126"/>
        <end position="147"/>
    </location>
</feature>
<feature type="transmembrane region" description="Helical" evidence="1">
    <location>
        <begin position="444"/>
        <end position="465"/>
    </location>
</feature>
<feature type="transmembrane region" description="Helical" evidence="1">
    <location>
        <begin position="168"/>
        <end position="189"/>
    </location>
</feature>
<comment type="caution">
    <text evidence="2">The sequence shown here is derived from an EMBL/GenBank/DDBJ whole genome shotgun (WGS) entry which is preliminary data.</text>
</comment>
<dbReference type="InterPro" id="IPR036927">
    <property type="entry name" value="Cyt_c_oxase-like_su1_sf"/>
</dbReference>
<feature type="transmembrane region" description="Helical" evidence="1">
    <location>
        <begin position="63"/>
        <end position="80"/>
    </location>
</feature>
<evidence type="ECO:0000313" key="3">
    <source>
        <dbReference type="Proteomes" id="UP000178606"/>
    </source>
</evidence>
<dbReference type="Gene3D" id="1.20.210.10">
    <property type="entry name" value="Cytochrome c oxidase-like, subunit I domain"/>
    <property type="match status" value="1"/>
</dbReference>
<keyword evidence="1" id="KW-0812">Transmembrane</keyword>
<feature type="transmembrane region" description="Helical" evidence="1">
    <location>
        <begin position="20"/>
        <end position="43"/>
    </location>
</feature>
<reference evidence="2 3" key="1">
    <citation type="journal article" date="2016" name="Nat. Commun.">
        <title>Thousands of microbial genomes shed light on interconnected biogeochemical processes in an aquifer system.</title>
        <authorList>
            <person name="Anantharaman K."/>
            <person name="Brown C.T."/>
            <person name="Hug L.A."/>
            <person name="Sharon I."/>
            <person name="Castelle C.J."/>
            <person name="Probst A.J."/>
            <person name="Thomas B.C."/>
            <person name="Singh A."/>
            <person name="Wilkins M.J."/>
            <person name="Karaoz U."/>
            <person name="Brodie E.L."/>
            <person name="Williams K.H."/>
            <person name="Hubbard S.S."/>
            <person name="Banfield J.F."/>
        </authorList>
    </citation>
    <scope>NUCLEOTIDE SEQUENCE [LARGE SCALE GENOMIC DNA]</scope>
    <source>
        <strain evidence="3">RIFCSPLOWO2_12_FULL_64_10</strain>
    </source>
</reference>
<evidence type="ECO:0000313" key="2">
    <source>
        <dbReference type="EMBL" id="OGG56354.1"/>
    </source>
</evidence>
<dbReference type="EMBL" id="MFKF01000034">
    <property type="protein sequence ID" value="OGG56354.1"/>
    <property type="molecule type" value="Genomic_DNA"/>
</dbReference>
<protein>
    <recommendedName>
        <fullName evidence="4">NnrS family protein</fullName>
    </recommendedName>
</protein>
<name>A0A1F6D4J4_HANXR</name>
<dbReference type="AlphaFoldDB" id="A0A1F6D4J4"/>
<proteinExistence type="predicted"/>
<feature type="transmembrane region" description="Helical" evidence="1">
    <location>
        <begin position="336"/>
        <end position="360"/>
    </location>
</feature>
<organism evidence="2 3">
    <name type="scientific">Handelsmanbacteria sp. (strain RIFCSPLOWO2_12_FULL_64_10)</name>
    <dbReference type="NCBI Taxonomy" id="1817868"/>
    <lineage>
        <taxon>Bacteria</taxon>
        <taxon>Candidatus Handelsmaniibacteriota</taxon>
    </lineage>
</organism>
<accession>A0A1F6D4J4</accession>
<gene>
    <name evidence="2" type="ORF">A3F84_22260</name>
</gene>
<feature type="transmembrane region" description="Helical" evidence="1">
    <location>
        <begin position="209"/>
        <end position="231"/>
    </location>
</feature>
<evidence type="ECO:0000256" key="1">
    <source>
        <dbReference type="SAM" id="Phobius"/>
    </source>
</evidence>
<sequence>MSTSSDRITSHAEFHVSFVYAALAIALTAGFGYAAVLAFLIGFDLPLGDWLVSALQAHGHAQLRGWAGLFIIGVSLHFIPRMTGAPLRFPRLLPWICGLLSVGIGLRSVAQPLLDVYAGGAVRPALRWGMGIAALMEAAGVGFYLLLLVTTMRRSGADRQAIRPVRPFLITALIGWGLSTLLVTCLSLGAALGDRQVLDLAWNRFGADLYLGLVLLPVGMAFSVRTFPLYLRLPAPRWPVRLVAGLYLFGFALERLPELLSLTGLLSSDGGIRTPLSGAGRGVKGAALIWFVWELDILLRRKAPWTVERVGEPAPDRKKTREGLPDYGEFGRFERLLYAAYVWLFVAAGLDVGGGVTMMLKGALPVHADAVRHAYLAGFISLLIFGMAPRMIPGFVHVRRLALPGLVDVTFYLAGGAALCRVLPLLLPGDLIGRFPLLAQGSTYAFGLSGILGWTAAAALAWNLVKSVGSGGGDRT</sequence>
<evidence type="ECO:0008006" key="4">
    <source>
        <dbReference type="Google" id="ProtNLM"/>
    </source>
</evidence>
<feature type="transmembrane region" description="Helical" evidence="1">
    <location>
        <begin position="401"/>
        <end position="424"/>
    </location>
</feature>